<accession>A0A8J2WVJ4</accession>
<dbReference type="InterPro" id="IPR011990">
    <property type="entry name" value="TPR-like_helical_dom_sf"/>
</dbReference>
<dbReference type="EMBL" id="CAKKNE010000002">
    <property type="protein sequence ID" value="CAH0369009.1"/>
    <property type="molecule type" value="Genomic_DNA"/>
</dbReference>
<dbReference type="GO" id="GO:0019894">
    <property type="term" value="F:kinesin binding"/>
    <property type="evidence" value="ECO:0007669"/>
    <property type="project" value="TreeGrafter"/>
</dbReference>
<dbReference type="OrthoDB" id="1658288at2759"/>
<dbReference type="GO" id="GO:0005737">
    <property type="term" value="C:cytoplasm"/>
    <property type="evidence" value="ECO:0007669"/>
    <property type="project" value="UniProtKB-SubCell"/>
</dbReference>
<evidence type="ECO:0000256" key="5">
    <source>
        <dbReference type="SAM" id="MobiDB-lite"/>
    </source>
</evidence>
<dbReference type="Pfam" id="PF13424">
    <property type="entry name" value="TPR_12"/>
    <property type="match status" value="1"/>
</dbReference>
<evidence type="ECO:0000313" key="6">
    <source>
        <dbReference type="EMBL" id="CAH0369009.1"/>
    </source>
</evidence>
<dbReference type="PANTHER" id="PTHR45783">
    <property type="entry name" value="KINESIN LIGHT CHAIN"/>
    <property type="match status" value="1"/>
</dbReference>
<proteinExistence type="predicted"/>
<protein>
    <submittedName>
        <fullName evidence="6">Uncharacterized protein</fullName>
    </submittedName>
</protein>
<dbReference type="GO" id="GO:0007018">
    <property type="term" value="P:microtubule-based movement"/>
    <property type="evidence" value="ECO:0007669"/>
    <property type="project" value="TreeGrafter"/>
</dbReference>
<feature type="compositionally biased region" description="Basic and acidic residues" evidence="5">
    <location>
        <begin position="181"/>
        <end position="193"/>
    </location>
</feature>
<evidence type="ECO:0000256" key="4">
    <source>
        <dbReference type="ARBA" id="ARBA00022803"/>
    </source>
</evidence>
<name>A0A8J2WVJ4_9STRA</name>
<dbReference type="SUPFAM" id="SSF48452">
    <property type="entry name" value="TPR-like"/>
    <property type="match status" value="1"/>
</dbReference>
<organism evidence="6 7">
    <name type="scientific">Pelagomonas calceolata</name>
    <dbReference type="NCBI Taxonomy" id="35677"/>
    <lineage>
        <taxon>Eukaryota</taxon>
        <taxon>Sar</taxon>
        <taxon>Stramenopiles</taxon>
        <taxon>Ochrophyta</taxon>
        <taxon>Pelagophyceae</taxon>
        <taxon>Pelagomonadales</taxon>
        <taxon>Pelagomonadaceae</taxon>
        <taxon>Pelagomonas</taxon>
    </lineage>
</organism>
<dbReference type="AlphaFoldDB" id="A0A8J2WVJ4"/>
<keyword evidence="3" id="KW-0677">Repeat</keyword>
<comment type="subcellular location">
    <subcellularLocation>
        <location evidence="1">Cytoplasm</location>
    </subcellularLocation>
</comment>
<dbReference type="GO" id="GO:0005871">
    <property type="term" value="C:kinesin complex"/>
    <property type="evidence" value="ECO:0007669"/>
    <property type="project" value="InterPro"/>
</dbReference>
<keyword evidence="7" id="KW-1185">Reference proteome</keyword>
<evidence type="ECO:0000256" key="3">
    <source>
        <dbReference type="ARBA" id="ARBA00022737"/>
    </source>
</evidence>
<dbReference type="PANTHER" id="PTHR45783:SF3">
    <property type="entry name" value="KINESIN LIGHT CHAIN"/>
    <property type="match status" value="1"/>
</dbReference>
<evidence type="ECO:0000256" key="2">
    <source>
        <dbReference type="ARBA" id="ARBA00022490"/>
    </source>
</evidence>
<comment type="caution">
    <text evidence="6">The sequence shown here is derived from an EMBL/GenBank/DDBJ whole genome shotgun (WGS) entry which is preliminary data.</text>
</comment>
<feature type="region of interest" description="Disordered" evidence="5">
    <location>
        <begin position="181"/>
        <end position="208"/>
    </location>
</feature>
<dbReference type="Gene3D" id="1.25.40.10">
    <property type="entry name" value="Tetratricopeptide repeat domain"/>
    <property type="match status" value="1"/>
</dbReference>
<evidence type="ECO:0000313" key="7">
    <source>
        <dbReference type="Proteomes" id="UP000789595"/>
    </source>
</evidence>
<reference evidence="6" key="1">
    <citation type="submission" date="2021-11" db="EMBL/GenBank/DDBJ databases">
        <authorList>
            <consortium name="Genoscope - CEA"/>
            <person name="William W."/>
        </authorList>
    </citation>
    <scope>NUCLEOTIDE SEQUENCE</scope>
</reference>
<keyword evidence="4" id="KW-0802">TPR repeat</keyword>
<dbReference type="InterPro" id="IPR002151">
    <property type="entry name" value="Kinesin_light"/>
</dbReference>
<gene>
    <name evidence="6" type="ORF">PECAL_2P21140</name>
</gene>
<evidence type="ECO:0000256" key="1">
    <source>
        <dbReference type="ARBA" id="ARBA00004496"/>
    </source>
</evidence>
<dbReference type="Proteomes" id="UP000789595">
    <property type="component" value="Unassembled WGS sequence"/>
</dbReference>
<keyword evidence="2" id="KW-0963">Cytoplasm</keyword>
<sequence>MGGGPSRGTGPIHCEEVAELLGEHYYDEAWRVFEKVSSHRKDAHGQFIVPFHEAPKLARAFANDMLVRYGDDPQKLVRTASLFAELASPHATLLGDEVNQPDTQMANEFLMMAEQLSSGFEQHSQNLKDRVAFLKRMAKEEEDYQIQMRWEADQERLEKEAKAKAKWDKEIKKKEKEEMRLASIQRRKDREAGIKSTRKKLPEPPETLEAAERLTQEAMAAVMRGDKCPDRADKKREFEDAERRYGHALRLYEKLTGKDTMETAIALNRLGWHLKVRGKYSAADTLYRRSLAIREKHKGPRSMEVLVALSNLAENCRHLKKHTESDCIMARVAFLRTLHHVKPAAPDGASAKVQGPKVWQVFEDGAWKDVPAEVAQAPAPAPAAPAEELLGELLAATSTTSS</sequence>